<comment type="caution">
    <text evidence="2">The sequence shown here is derived from an EMBL/GenBank/DDBJ whole genome shotgun (WGS) entry which is preliminary data.</text>
</comment>
<proteinExistence type="predicted"/>
<keyword evidence="3" id="KW-1185">Reference proteome</keyword>
<evidence type="ECO:0000313" key="2">
    <source>
        <dbReference type="EMBL" id="RDY22394.1"/>
    </source>
</evidence>
<keyword evidence="1" id="KW-1133">Transmembrane helix</keyword>
<dbReference type="AlphaFoldDB" id="A0A371IPJ4"/>
<reference evidence="2 3" key="1">
    <citation type="journal article" date="2017" name="Genome Announc.">
        <title>Draft Genome Sequence of Romboutsia maritimum sp. nov. Strain CCRI-22766(T), Isolated from Coastal Estuarine Mud.</title>
        <authorList>
            <person name="Maheux A.F."/>
            <person name="Boudreau D.K."/>
            <person name="Berube E."/>
            <person name="Boissinot M."/>
            <person name="Raymond F."/>
            <person name="Brodeur S."/>
            <person name="Corbeil J."/>
            <person name="Brightwell G."/>
            <person name="Broda D."/>
            <person name="Omar R.F."/>
            <person name="Bergeron M.G."/>
        </authorList>
    </citation>
    <scope>NUCLEOTIDE SEQUENCE [LARGE SCALE GENOMIC DNA]</scope>
    <source>
        <strain evidence="2 3">CCRI-22766</strain>
    </source>
</reference>
<keyword evidence="1" id="KW-0472">Membrane</keyword>
<dbReference type="Proteomes" id="UP000243494">
    <property type="component" value="Unassembled WGS sequence"/>
</dbReference>
<dbReference type="EMBL" id="NOJZ02000076">
    <property type="protein sequence ID" value="RDY22394.1"/>
    <property type="molecule type" value="Genomic_DNA"/>
</dbReference>
<sequence length="59" mass="6676">MIKFINFFKNIPAELVAASYWICLFVALFSILAIMCGFKDKGKWVSFSILIDIVICAVL</sequence>
<evidence type="ECO:0000313" key="3">
    <source>
        <dbReference type="Proteomes" id="UP000243494"/>
    </source>
</evidence>
<gene>
    <name evidence="2" type="ORF">CHF27_013710</name>
</gene>
<protein>
    <submittedName>
        <fullName evidence="2">Uncharacterized protein</fullName>
    </submittedName>
</protein>
<feature type="transmembrane region" description="Helical" evidence="1">
    <location>
        <begin position="18"/>
        <end position="38"/>
    </location>
</feature>
<accession>A0A371IPJ4</accession>
<evidence type="ECO:0000256" key="1">
    <source>
        <dbReference type="SAM" id="Phobius"/>
    </source>
</evidence>
<name>A0A371IPJ4_9FIRM</name>
<organism evidence="2 3">
    <name type="scientific">Romboutsia maritimum</name>
    <dbReference type="NCBI Taxonomy" id="2020948"/>
    <lineage>
        <taxon>Bacteria</taxon>
        <taxon>Bacillati</taxon>
        <taxon>Bacillota</taxon>
        <taxon>Clostridia</taxon>
        <taxon>Peptostreptococcales</taxon>
        <taxon>Peptostreptococcaceae</taxon>
        <taxon>Romboutsia</taxon>
    </lineage>
</organism>
<dbReference type="RefSeq" id="WP_115976356.1">
    <property type="nucleotide sequence ID" value="NZ_NOJZ02000076.1"/>
</dbReference>
<keyword evidence="1" id="KW-0812">Transmembrane</keyword>